<dbReference type="Proteomes" id="UP000081671">
    <property type="component" value="Unplaced"/>
</dbReference>
<dbReference type="OrthoDB" id="8872899at2759"/>
<comment type="subcellular location">
    <subcellularLocation>
        <location evidence="3">Secreted</location>
    </subcellularLocation>
</comment>
<reference evidence="6 7" key="1">
    <citation type="submission" date="2025-04" db="UniProtKB">
        <authorList>
            <consortium name="RefSeq"/>
        </authorList>
    </citation>
    <scope>IDENTIFICATION</scope>
    <source>
        <tissue evidence="6 7">Kidney</tissue>
    </source>
</reference>
<dbReference type="GO" id="GO:0006955">
    <property type="term" value="P:immune response"/>
    <property type="evidence" value="ECO:0007669"/>
    <property type="project" value="InterPro"/>
</dbReference>
<name>A0A1S3FGE2_DIPOR</name>
<dbReference type="InterPro" id="IPR001811">
    <property type="entry name" value="Chemokine_IL8-like_dom"/>
</dbReference>
<keyword evidence="5" id="KW-1185">Reference proteome</keyword>
<evidence type="ECO:0000259" key="4">
    <source>
        <dbReference type="SMART" id="SM00199"/>
    </source>
</evidence>
<evidence type="ECO:0000313" key="7">
    <source>
        <dbReference type="RefSeq" id="XP_012875664.1"/>
    </source>
</evidence>
<proteinExistence type="inferred from homology"/>
<comment type="similarity">
    <text evidence="3">Belongs to the intercrine alpha (chemokine CxC) family.</text>
</comment>
<feature type="domain" description="Chemokine interleukin-8-like" evidence="4">
    <location>
        <begin position="27"/>
        <end position="89"/>
    </location>
</feature>
<evidence type="ECO:0000256" key="3">
    <source>
        <dbReference type="RuleBase" id="RU361149"/>
    </source>
</evidence>
<evidence type="ECO:0000313" key="5">
    <source>
        <dbReference type="Proteomes" id="UP000081671"/>
    </source>
</evidence>
<evidence type="ECO:0000256" key="1">
    <source>
        <dbReference type="ARBA" id="ARBA00022514"/>
    </source>
</evidence>
<sequence length="105" mass="11691">MKLKGMAIVLAVIFYATVIQGLPMFKGGRCLCLGPGAKAVKVAHIEKATIMYPSNSCYKMEVIITLKAQKGQRCLDPGSKQASFIIKQVQRKNKEEKHKVLEKRI</sequence>
<accession>A0A1S3FGE2</accession>
<keyword evidence="2" id="KW-1015">Disulfide bond</keyword>
<dbReference type="GO" id="GO:0005615">
    <property type="term" value="C:extracellular space"/>
    <property type="evidence" value="ECO:0007669"/>
    <property type="project" value="UniProtKB-UniRule"/>
</dbReference>
<dbReference type="RefSeq" id="XP_012875664.1">
    <property type="nucleotide sequence ID" value="XM_013020210.1"/>
</dbReference>
<dbReference type="KEGG" id="dord:105988567"/>
<organism evidence="5 6">
    <name type="scientific">Dipodomys ordii</name>
    <name type="common">Ord's kangaroo rat</name>
    <dbReference type="NCBI Taxonomy" id="10020"/>
    <lineage>
        <taxon>Eukaryota</taxon>
        <taxon>Metazoa</taxon>
        <taxon>Chordata</taxon>
        <taxon>Craniata</taxon>
        <taxon>Vertebrata</taxon>
        <taxon>Euteleostomi</taxon>
        <taxon>Mammalia</taxon>
        <taxon>Eutheria</taxon>
        <taxon>Euarchontoglires</taxon>
        <taxon>Glires</taxon>
        <taxon>Rodentia</taxon>
        <taxon>Castorimorpha</taxon>
        <taxon>Heteromyidae</taxon>
        <taxon>Dipodomyinae</taxon>
        <taxon>Dipodomys</taxon>
    </lineage>
</organism>
<protein>
    <recommendedName>
        <fullName evidence="3">C-X-C motif chemokine</fullName>
    </recommendedName>
</protein>
<feature type="signal peptide" evidence="3">
    <location>
        <begin position="1"/>
        <end position="21"/>
    </location>
</feature>
<dbReference type="InterPro" id="IPR036048">
    <property type="entry name" value="Interleukin_8-like_sf"/>
</dbReference>
<evidence type="ECO:0000256" key="2">
    <source>
        <dbReference type="ARBA" id="ARBA00023157"/>
    </source>
</evidence>
<dbReference type="AlphaFoldDB" id="A0A1S3FGE2"/>
<keyword evidence="1 3" id="KW-0202">Cytokine</keyword>
<keyword evidence="3" id="KW-0732">Signal</keyword>
<dbReference type="GeneID" id="105988567"/>
<dbReference type="Gene3D" id="2.40.50.40">
    <property type="match status" value="1"/>
</dbReference>
<dbReference type="GO" id="GO:0008009">
    <property type="term" value="F:chemokine activity"/>
    <property type="evidence" value="ECO:0007669"/>
    <property type="project" value="InterPro"/>
</dbReference>
<dbReference type="SMART" id="SM00199">
    <property type="entry name" value="SCY"/>
    <property type="match status" value="1"/>
</dbReference>
<dbReference type="STRING" id="10020.ENSDORP00000001371"/>
<gene>
    <name evidence="6 7" type="primary">Cxcl11</name>
</gene>
<dbReference type="Pfam" id="PF00048">
    <property type="entry name" value="IL8"/>
    <property type="match status" value="1"/>
</dbReference>
<dbReference type="InterPro" id="IPR018048">
    <property type="entry name" value="Chemokine_CXC_CS"/>
</dbReference>
<dbReference type="PROSITE" id="PS00471">
    <property type="entry name" value="SMALL_CYTOKINES_CXC"/>
    <property type="match status" value="1"/>
</dbReference>
<dbReference type="SUPFAM" id="SSF54117">
    <property type="entry name" value="Interleukin 8-like chemokines"/>
    <property type="match status" value="1"/>
</dbReference>
<keyword evidence="3" id="KW-0964">Secreted</keyword>
<evidence type="ECO:0000313" key="6">
    <source>
        <dbReference type="RefSeq" id="XP_012875663.1"/>
    </source>
</evidence>
<dbReference type="CTD" id="6373"/>
<keyword evidence="3" id="KW-0145">Chemotaxis</keyword>
<dbReference type="RefSeq" id="XP_012875663.1">
    <property type="nucleotide sequence ID" value="XM_013020209.1"/>
</dbReference>
<feature type="chain" id="PRO_5010395236" description="C-X-C motif chemokine" evidence="3">
    <location>
        <begin position="22"/>
        <end position="105"/>
    </location>
</feature>